<keyword evidence="3" id="KW-1185">Reference proteome</keyword>
<sequence>MSEQVNNIIKRPLTQNKVHPIKTGRYLLATNEIHRLYETISRWIFSRAPGGIVYGRPRLGKTRAIQFILKALPDELGEKLPVFKFNCRHKKIASENTFFEDLLKDVGHSDPFSNKTNAKRERLYSYLIEKGQTSQENRVILIIDDAQELHEIQYGWLMDIHNELDRAEIDLTVILVGQKELLGQRSSFIKLKKAQIIGRFMVHEYKFVGIKSYDDIHACLLGYDEESEFPDNSGFSFTRYYFPEAFSNGLRLSTYTQELMDIFTEIRQKHNIRKGLEIPMQYFTRTIEYILIPVSYTHL</sequence>
<comment type="caution">
    <text evidence="2">The sequence shown here is derived from an EMBL/GenBank/DDBJ whole genome shotgun (WGS) entry which is preliminary data.</text>
</comment>
<reference evidence="2 3" key="1">
    <citation type="journal article" date="2019" name="Indoor Air">
        <title>Impacts of indoor surface finishes on bacterial viability.</title>
        <authorList>
            <person name="Hu J."/>
            <person name="Maamar S.B."/>
            <person name="Glawe A.J."/>
            <person name="Gottel N."/>
            <person name="Gilbert J.A."/>
            <person name="Hartmann E.M."/>
        </authorList>
    </citation>
    <scope>NUCLEOTIDE SEQUENCE [LARGE SCALE GENOMIC DNA]</scope>
    <source>
        <strain evidence="2 3">AF060A6</strain>
    </source>
</reference>
<evidence type="ECO:0000313" key="3">
    <source>
        <dbReference type="Proteomes" id="UP000306477"/>
    </source>
</evidence>
<dbReference type="AlphaFoldDB" id="A0A4V3V760"/>
<dbReference type="SUPFAM" id="SSF52540">
    <property type="entry name" value="P-loop containing nucleoside triphosphate hydrolases"/>
    <property type="match status" value="1"/>
</dbReference>
<dbReference type="InterPro" id="IPR049945">
    <property type="entry name" value="AAA_22"/>
</dbReference>
<dbReference type="Gene3D" id="3.40.50.300">
    <property type="entry name" value="P-loop containing nucleotide triphosphate hydrolases"/>
    <property type="match status" value="1"/>
</dbReference>
<accession>A0A4V3V760</accession>
<feature type="non-terminal residue" evidence="2">
    <location>
        <position position="299"/>
    </location>
</feature>
<protein>
    <submittedName>
        <fullName evidence="2">ATP-binding protein</fullName>
    </submittedName>
</protein>
<proteinExistence type="predicted"/>
<dbReference type="GO" id="GO:0005524">
    <property type="term" value="F:ATP binding"/>
    <property type="evidence" value="ECO:0007669"/>
    <property type="project" value="UniProtKB-KW"/>
</dbReference>
<name>A0A4V3V760_9BACI</name>
<dbReference type="Pfam" id="PF13401">
    <property type="entry name" value="AAA_22"/>
    <property type="match status" value="1"/>
</dbReference>
<keyword evidence="2" id="KW-0067">ATP-binding</keyword>
<evidence type="ECO:0000259" key="1">
    <source>
        <dbReference type="Pfam" id="PF13401"/>
    </source>
</evidence>
<organism evidence="2 3">
    <name type="scientific">Bacillus timonensis</name>
    <dbReference type="NCBI Taxonomy" id="1033734"/>
    <lineage>
        <taxon>Bacteria</taxon>
        <taxon>Bacillati</taxon>
        <taxon>Bacillota</taxon>
        <taxon>Bacilli</taxon>
        <taxon>Bacillales</taxon>
        <taxon>Bacillaceae</taxon>
        <taxon>Bacillus</taxon>
    </lineage>
</organism>
<feature type="domain" description="ORC1/DEAH AAA+ ATPase" evidence="1">
    <location>
        <begin position="51"/>
        <end position="182"/>
    </location>
</feature>
<dbReference type="GO" id="GO:0016887">
    <property type="term" value="F:ATP hydrolysis activity"/>
    <property type="evidence" value="ECO:0007669"/>
    <property type="project" value="InterPro"/>
</dbReference>
<dbReference type="InterPro" id="IPR027417">
    <property type="entry name" value="P-loop_NTPase"/>
</dbReference>
<dbReference type="OrthoDB" id="8903747at2"/>
<keyword evidence="2" id="KW-0547">Nucleotide-binding</keyword>
<dbReference type="EMBL" id="SLUB01000054">
    <property type="protein sequence ID" value="THE10093.1"/>
    <property type="molecule type" value="Genomic_DNA"/>
</dbReference>
<evidence type="ECO:0000313" key="2">
    <source>
        <dbReference type="EMBL" id="THE10093.1"/>
    </source>
</evidence>
<gene>
    <name evidence="2" type="ORF">E1I69_20070</name>
</gene>
<dbReference type="RefSeq" id="WP_136381336.1">
    <property type="nucleotide sequence ID" value="NZ_SLUB01000054.1"/>
</dbReference>
<dbReference type="Proteomes" id="UP000306477">
    <property type="component" value="Unassembled WGS sequence"/>
</dbReference>